<keyword evidence="4" id="KW-1185">Reference proteome</keyword>
<organism evidence="3 4">
    <name type="scientific">Trachipleistophora hominis</name>
    <name type="common">Microsporidian parasite</name>
    <dbReference type="NCBI Taxonomy" id="72359"/>
    <lineage>
        <taxon>Eukaryota</taxon>
        <taxon>Fungi</taxon>
        <taxon>Fungi incertae sedis</taxon>
        <taxon>Microsporidia</taxon>
        <taxon>Pleistophoridae</taxon>
        <taxon>Trachipleistophora</taxon>
    </lineage>
</organism>
<reference evidence="3 4" key="1">
    <citation type="journal article" date="2012" name="PLoS Pathog.">
        <title>The genome of the obligate intracellular parasite Trachipleistophora hominis: new insights into microsporidian genome dynamics and reductive evolution.</title>
        <authorList>
            <person name="Heinz E."/>
            <person name="Williams T.A."/>
            <person name="Nakjang S."/>
            <person name="Noel C.J."/>
            <person name="Swan D.C."/>
            <person name="Goldberg A.V."/>
            <person name="Harris S.R."/>
            <person name="Weinmaier T."/>
            <person name="Markert S."/>
            <person name="Becher D."/>
            <person name="Bernhardt J."/>
            <person name="Dagan T."/>
            <person name="Hacker C."/>
            <person name="Lucocq J.M."/>
            <person name="Schweder T."/>
            <person name="Rattei T."/>
            <person name="Hall N."/>
            <person name="Hirt R.P."/>
            <person name="Embley T.M."/>
        </authorList>
    </citation>
    <scope>NUCLEOTIDE SEQUENCE [LARGE SCALE GENOMIC DNA]</scope>
</reference>
<protein>
    <submittedName>
        <fullName evidence="3">RNA polymerase III transcription factor (TF)IIIC subunit</fullName>
    </submittedName>
</protein>
<evidence type="ECO:0000313" key="3">
    <source>
        <dbReference type="EMBL" id="ELQ76840.1"/>
    </source>
</evidence>
<name>L7JZV2_TRAHO</name>
<dbReference type="InterPro" id="IPR019136">
    <property type="entry name" value="TF_IIIC_su-5_HTH"/>
</dbReference>
<dbReference type="Pfam" id="PF09734">
    <property type="entry name" value="Tau95"/>
    <property type="match status" value="1"/>
</dbReference>
<feature type="compositionally biased region" description="Basic and acidic residues" evidence="1">
    <location>
        <begin position="328"/>
        <end position="338"/>
    </location>
</feature>
<proteinExistence type="predicted"/>
<dbReference type="OMA" id="PWRRSWI"/>
<dbReference type="HOGENOM" id="CLU_824125_0_0_1"/>
<evidence type="ECO:0000259" key="2">
    <source>
        <dbReference type="Pfam" id="PF09734"/>
    </source>
</evidence>
<dbReference type="Proteomes" id="UP000011185">
    <property type="component" value="Unassembled WGS sequence"/>
</dbReference>
<dbReference type="AlphaFoldDB" id="L7JZV2"/>
<dbReference type="InParanoid" id="L7JZV2"/>
<dbReference type="VEuPathDB" id="MicrosporidiaDB:THOM_0163"/>
<dbReference type="OrthoDB" id="5598268at2759"/>
<evidence type="ECO:0000256" key="1">
    <source>
        <dbReference type="SAM" id="MobiDB-lite"/>
    </source>
</evidence>
<feature type="domain" description="Transcription factor IIIC subunit 5 HTH" evidence="2">
    <location>
        <begin position="157"/>
        <end position="250"/>
    </location>
</feature>
<dbReference type="EMBL" id="JH993811">
    <property type="protein sequence ID" value="ELQ76840.1"/>
    <property type="molecule type" value="Genomic_DNA"/>
</dbReference>
<accession>L7JZV2</accession>
<feature type="region of interest" description="Disordered" evidence="1">
    <location>
        <begin position="317"/>
        <end position="347"/>
    </location>
</feature>
<sequence length="347" mass="40961">MKNFDLIEHLFKLQDIGELYLVKSKDTYECRIEQGLDGKKVFTGSASTKRRFLHIRDGGIHGVSNGFFTFDNPADFAVPCNNEFYLDFFEKMMKLDTETFLSYVNSYNLHSMEYPEYASPVLSGDKTFSDYNFKNVTNSRKNKKRQREKHVLAGVERNELVNKLKKLYGDEEYDEILKEVESLFETHKILRIRRFCRLIVHQLKYPLVKIKKFLPLVAFFQRAGPWRRSWIKLNYDPREHFSSYRHQVIILNRKSTEICLIEHPRLIFELEQNKDVNLKECADENGFLTDKGVDLINLYFDKPLILSKSAGKHVQHDNRLAADQADLDTNHEKQRESSEDSDFEIYD</sequence>
<dbReference type="STRING" id="72359.L7JZV2"/>
<evidence type="ECO:0000313" key="4">
    <source>
        <dbReference type="Proteomes" id="UP000011185"/>
    </source>
</evidence>
<gene>
    <name evidence="3" type="ORF">THOM_0163</name>
</gene>